<accession>A0A934U2E5</accession>
<dbReference type="EMBL" id="JAEPWM010000025">
    <property type="protein sequence ID" value="MBK6009532.1"/>
    <property type="molecule type" value="Genomic_DNA"/>
</dbReference>
<proteinExistence type="predicted"/>
<name>A0A934U2E5_9BURK</name>
<organism evidence="1 2">
    <name type="scientific">Ramlibacter ginsenosidimutans</name>
    <dbReference type="NCBI Taxonomy" id="502333"/>
    <lineage>
        <taxon>Bacteria</taxon>
        <taxon>Pseudomonadati</taxon>
        <taxon>Pseudomonadota</taxon>
        <taxon>Betaproteobacteria</taxon>
        <taxon>Burkholderiales</taxon>
        <taxon>Comamonadaceae</taxon>
        <taxon>Ramlibacter</taxon>
    </lineage>
</organism>
<reference evidence="1" key="1">
    <citation type="journal article" date="2012" name="J. Microbiol. Biotechnol.">
        <title>Ramlibacter ginsenosidimutans sp. nov., with ginsenoside-converting activity.</title>
        <authorList>
            <person name="Wang L."/>
            <person name="An D.S."/>
            <person name="Kim S.G."/>
            <person name="Jin F.X."/>
            <person name="Kim S.C."/>
            <person name="Lee S.T."/>
            <person name="Im W.T."/>
        </authorList>
    </citation>
    <scope>NUCLEOTIDE SEQUENCE</scope>
    <source>
        <strain evidence="1">KACC 17527</strain>
    </source>
</reference>
<sequence length="96" mass="10100">MQPTTTEMLVSPIPVPEIDSDVPAAIIPIASVAPLDGPPDGERINTFAVAPKNRELTRRASGGGALAGLRDRVISRPLTYVAAAVSLGFVLARLRR</sequence>
<dbReference type="RefSeq" id="WP_201178211.1">
    <property type="nucleotide sequence ID" value="NZ_JAEPWM010000025.1"/>
</dbReference>
<gene>
    <name evidence="1" type="ORF">JJB11_25820</name>
</gene>
<evidence type="ECO:0000313" key="1">
    <source>
        <dbReference type="EMBL" id="MBK6009532.1"/>
    </source>
</evidence>
<evidence type="ECO:0000313" key="2">
    <source>
        <dbReference type="Proteomes" id="UP000630528"/>
    </source>
</evidence>
<keyword evidence="2" id="KW-1185">Reference proteome</keyword>
<dbReference type="AlphaFoldDB" id="A0A934U2E5"/>
<protein>
    <submittedName>
        <fullName evidence="1">Uncharacterized protein</fullName>
    </submittedName>
</protein>
<dbReference type="Proteomes" id="UP000630528">
    <property type="component" value="Unassembled WGS sequence"/>
</dbReference>
<comment type="caution">
    <text evidence="1">The sequence shown here is derived from an EMBL/GenBank/DDBJ whole genome shotgun (WGS) entry which is preliminary data.</text>
</comment>
<reference evidence="1" key="2">
    <citation type="submission" date="2021-01" db="EMBL/GenBank/DDBJ databases">
        <authorList>
            <person name="Kang M."/>
        </authorList>
    </citation>
    <scope>NUCLEOTIDE SEQUENCE</scope>
    <source>
        <strain evidence="1">KACC 17527</strain>
    </source>
</reference>